<dbReference type="AlphaFoldDB" id="F4KX80"/>
<organism evidence="1 2">
    <name type="scientific">Haliscomenobacter hydrossis (strain ATCC 27775 / DSM 1100 / LMG 10767 / O)</name>
    <dbReference type="NCBI Taxonomy" id="760192"/>
    <lineage>
        <taxon>Bacteria</taxon>
        <taxon>Pseudomonadati</taxon>
        <taxon>Bacteroidota</taxon>
        <taxon>Saprospiria</taxon>
        <taxon>Saprospirales</taxon>
        <taxon>Haliscomenobacteraceae</taxon>
        <taxon>Haliscomenobacter</taxon>
    </lineage>
</organism>
<dbReference type="KEGG" id="hhy:Halhy_0397"/>
<accession>F4KX80</accession>
<keyword evidence="2" id="KW-1185">Reference proteome</keyword>
<dbReference type="Proteomes" id="UP000008461">
    <property type="component" value="Chromosome"/>
</dbReference>
<dbReference type="STRING" id="760192.Halhy_0397"/>
<proteinExistence type="predicted"/>
<name>F4KX80_HALH1</name>
<evidence type="ECO:0000313" key="2">
    <source>
        <dbReference type="Proteomes" id="UP000008461"/>
    </source>
</evidence>
<gene>
    <name evidence="1" type="ordered locus">Halhy_0397</name>
</gene>
<reference key="2">
    <citation type="submission" date="2011-04" db="EMBL/GenBank/DDBJ databases">
        <title>Complete sequence of chromosome of Haliscomenobacter hydrossis DSM 1100.</title>
        <authorList>
            <consortium name="US DOE Joint Genome Institute (JGI-PGF)"/>
            <person name="Lucas S."/>
            <person name="Han J."/>
            <person name="Lapidus A."/>
            <person name="Bruce D."/>
            <person name="Goodwin L."/>
            <person name="Pitluck S."/>
            <person name="Peters L."/>
            <person name="Kyrpides N."/>
            <person name="Mavromatis K."/>
            <person name="Ivanova N."/>
            <person name="Ovchinnikova G."/>
            <person name="Pagani I."/>
            <person name="Daligault H."/>
            <person name="Detter J.C."/>
            <person name="Han C."/>
            <person name="Land M."/>
            <person name="Hauser L."/>
            <person name="Markowitz V."/>
            <person name="Cheng J.-F."/>
            <person name="Hugenholtz P."/>
            <person name="Woyke T."/>
            <person name="Wu D."/>
            <person name="Verbarg S."/>
            <person name="Frueling A."/>
            <person name="Brambilla E."/>
            <person name="Klenk H.-P."/>
            <person name="Eisen J.A."/>
        </authorList>
    </citation>
    <scope>NUCLEOTIDE SEQUENCE</scope>
    <source>
        <strain>DSM 1100</strain>
    </source>
</reference>
<reference evidence="1 2" key="1">
    <citation type="journal article" date="2011" name="Stand. Genomic Sci.">
        <title>Complete genome sequence of Haliscomenobacter hydrossis type strain (O).</title>
        <authorList>
            <consortium name="US DOE Joint Genome Institute (JGI-PGF)"/>
            <person name="Daligault H."/>
            <person name="Lapidus A."/>
            <person name="Zeytun A."/>
            <person name="Nolan M."/>
            <person name="Lucas S."/>
            <person name="Del Rio T.G."/>
            <person name="Tice H."/>
            <person name="Cheng J.F."/>
            <person name="Tapia R."/>
            <person name="Han C."/>
            <person name="Goodwin L."/>
            <person name="Pitluck S."/>
            <person name="Liolios K."/>
            <person name="Pagani I."/>
            <person name="Ivanova N."/>
            <person name="Huntemann M."/>
            <person name="Mavromatis K."/>
            <person name="Mikhailova N."/>
            <person name="Pati A."/>
            <person name="Chen A."/>
            <person name="Palaniappan K."/>
            <person name="Land M."/>
            <person name="Hauser L."/>
            <person name="Brambilla E.M."/>
            <person name="Rohde M."/>
            <person name="Verbarg S."/>
            <person name="Goker M."/>
            <person name="Bristow J."/>
            <person name="Eisen J.A."/>
            <person name="Markowitz V."/>
            <person name="Hugenholtz P."/>
            <person name="Kyrpides N.C."/>
            <person name="Klenk H.P."/>
            <person name="Woyke T."/>
        </authorList>
    </citation>
    <scope>NUCLEOTIDE SEQUENCE [LARGE SCALE GENOMIC DNA]</scope>
    <source>
        <strain evidence="2">ATCC 27775 / DSM 1100 / LMG 10767 / O</strain>
    </source>
</reference>
<sequence length="110" mass="12285">MFFIQNRTIFVAINTASMYLLAKRPVVFPKSSASLSPTPPKIGVFKTNIGKRQEANRVCNQLKTDGLVTRATVDLSDCDHILRTVSNKNNLLEIILAVQCMGFFIEELPD</sequence>
<evidence type="ECO:0000313" key="1">
    <source>
        <dbReference type="EMBL" id="AEE48308.1"/>
    </source>
</evidence>
<dbReference type="HOGENOM" id="CLU_2167422_0_0_10"/>
<protein>
    <submittedName>
        <fullName evidence="1">Uncharacterized protein</fullName>
    </submittedName>
</protein>
<dbReference type="EMBL" id="CP002691">
    <property type="protein sequence ID" value="AEE48308.1"/>
    <property type="molecule type" value="Genomic_DNA"/>
</dbReference>